<evidence type="ECO:0000313" key="3">
    <source>
        <dbReference type="EMBL" id="MFK4265417.1"/>
    </source>
</evidence>
<dbReference type="SUPFAM" id="SSF51679">
    <property type="entry name" value="Bacterial luciferase-like"/>
    <property type="match status" value="1"/>
</dbReference>
<dbReference type="InterPro" id="IPR036661">
    <property type="entry name" value="Luciferase-like_sf"/>
</dbReference>
<dbReference type="RefSeq" id="WP_404746083.1">
    <property type="nucleotide sequence ID" value="NZ_JBJDQH010000003.1"/>
</dbReference>
<dbReference type="Pfam" id="PF00296">
    <property type="entry name" value="Bac_luciferase"/>
    <property type="match status" value="1"/>
</dbReference>
<organism evidence="3 4">
    <name type="scientific">Streptomyces milbemycinicus</name>
    <dbReference type="NCBI Taxonomy" id="476552"/>
    <lineage>
        <taxon>Bacteria</taxon>
        <taxon>Bacillati</taxon>
        <taxon>Actinomycetota</taxon>
        <taxon>Actinomycetes</taxon>
        <taxon>Kitasatosporales</taxon>
        <taxon>Streptomycetaceae</taxon>
        <taxon>Streptomyces</taxon>
    </lineage>
</organism>
<comment type="caution">
    <text evidence="3">The sequence shown here is derived from an EMBL/GenBank/DDBJ whole genome shotgun (WGS) entry which is preliminary data.</text>
</comment>
<dbReference type="PANTHER" id="PTHR43244">
    <property type="match status" value="1"/>
</dbReference>
<dbReference type="Gene3D" id="3.20.20.30">
    <property type="entry name" value="Luciferase-like domain"/>
    <property type="match status" value="1"/>
</dbReference>
<name>A0ABW8LHM2_9ACTN</name>
<dbReference type="InterPro" id="IPR050564">
    <property type="entry name" value="F420-G6PD/mer"/>
</dbReference>
<sequence>MNSDRTAAGAENLPQITVGLGLWKDRPAHEALETAKLADEHSFPELWIGERETYDTFALATAIGSCTQRIPLTLGPFPVAVRDPAMIARGAASVAALSGGRKVRIAVGPSSPIIVTGWHGRDHRRPARAMSESVQALRHFLAQERAVVDGQVIRTRGYRLRLPAPTGYLTMAAFGTHTIRTAARQADRMAVALVTVETAAELAKQLAKESEAALRPRPPVAAWVPVAATAGAAALKQVRNMLADYLNAPGYSEMFARAGYGDVVDFARSSPRPRRSQLIEAVPFELVKKIGIFGDKEAVRQGLLAYGAAVDEVVVLPCSTPDDPSGAHTLQVLQAIRQGKSGPQSAVC</sequence>
<dbReference type="PANTHER" id="PTHR43244:SF1">
    <property type="entry name" value="5,10-METHYLENETETRAHYDROMETHANOPTERIN REDUCTASE"/>
    <property type="match status" value="1"/>
</dbReference>
<evidence type="ECO:0000259" key="2">
    <source>
        <dbReference type="Pfam" id="PF00296"/>
    </source>
</evidence>
<proteinExistence type="predicted"/>
<keyword evidence="1 3" id="KW-0560">Oxidoreductase</keyword>
<gene>
    <name evidence="3" type="ORF">ACI2L5_10775</name>
</gene>
<dbReference type="EC" id="1.-.-.-" evidence="3"/>
<evidence type="ECO:0000256" key="1">
    <source>
        <dbReference type="ARBA" id="ARBA00023002"/>
    </source>
</evidence>
<keyword evidence="4" id="KW-1185">Reference proteome</keyword>
<dbReference type="EMBL" id="JBJDQH010000003">
    <property type="protein sequence ID" value="MFK4265417.1"/>
    <property type="molecule type" value="Genomic_DNA"/>
</dbReference>
<protein>
    <submittedName>
        <fullName evidence="3">LLM class F420-dependent oxidoreductase</fullName>
        <ecNumber evidence="3">1.-.-.-</ecNumber>
    </submittedName>
</protein>
<reference evidence="3 4" key="1">
    <citation type="submission" date="2024-11" db="EMBL/GenBank/DDBJ databases">
        <title>The Natural Products Discovery Center: Release of the First 8490 Sequenced Strains for Exploring Actinobacteria Biosynthetic Diversity.</title>
        <authorList>
            <person name="Kalkreuter E."/>
            <person name="Kautsar S.A."/>
            <person name="Yang D."/>
            <person name="Bader C.D."/>
            <person name="Teijaro C.N."/>
            <person name="Fluegel L."/>
            <person name="Davis C.M."/>
            <person name="Simpson J.R."/>
            <person name="Lauterbach L."/>
            <person name="Steele A.D."/>
            <person name="Gui C."/>
            <person name="Meng S."/>
            <person name="Li G."/>
            <person name="Viehrig K."/>
            <person name="Ye F."/>
            <person name="Su P."/>
            <person name="Kiefer A.F."/>
            <person name="Nichols A."/>
            <person name="Cepeda A.J."/>
            <person name="Yan W."/>
            <person name="Fan B."/>
            <person name="Jiang Y."/>
            <person name="Adhikari A."/>
            <person name="Zheng C.-J."/>
            <person name="Schuster L."/>
            <person name="Cowan T.M."/>
            <person name="Smanski M.J."/>
            <person name="Chevrette M.G."/>
            <person name="De Carvalho L.P.S."/>
            <person name="Shen B."/>
        </authorList>
    </citation>
    <scope>NUCLEOTIDE SEQUENCE [LARGE SCALE GENOMIC DNA]</scope>
    <source>
        <strain evidence="3 4">NPDC020863</strain>
    </source>
</reference>
<dbReference type="NCBIfam" id="TIGR03841">
    <property type="entry name" value="F420_Rv3093c"/>
    <property type="match status" value="1"/>
</dbReference>
<dbReference type="InterPro" id="IPR011251">
    <property type="entry name" value="Luciferase-like_dom"/>
</dbReference>
<evidence type="ECO:0000313" key="4">
    <source>
        <dbReference type="Proteomes" id="UP001620295"/>
    </source>
</evidence>
<feature type="domain" description="Luciferase-like" evidence="2">
    <location>
        <begin position="27"/>
        <end position="307"/>
    </location>
</feature>
<dbReference type="Proteomes" id="UP001620295">
    <property type="component" value="Unassembled WGS sequence"/>
</dbReference>
<dbReference type="InterPro" id="IPR022526">
    <property type="entry name" value="F420_Rv3093c"/>
</dbReference>
<dbReference type="GO" id="GO:0016491">
    <property type="term" value="F:oxidoreductase activity"/>
    <property type="evidence" value="ECO:0007669"/>
    <property type="project" value="UniProtKB-KW"/>
</dbReference>
<accession>A0ABW8LHM2</accession>